<dbReference type="PIRSF" id="PIRSF009320">
    <property type="entry name" value="Nuc_binding_HP_1000"/>
    <property type="match status" value="1"/>
</dbReference>
<dbReference type="CDD" id="cd02042">
    <property type="entry name" value="ParAB_family"/>
    <property type="match status" value="1"/>
</dbReference>
<evidence type="ECO:0000313" key="2">
    <source>
        <dbReference type="EMBL" id="KDO02217.1"/>
    </source>
</evidence>
<dbReference type="Pfam" id="PF01656">
    <property type="entry name" value="CbiA"/>
    <property type="match status" value="1"/>
</dbReference>
<proteinExistence type="predicted"/>
<dbReference type="SUPFAM" id="SSF52540">
    <property type="entry name" value="P-loop containing nucleoside triphosphate hydrolases"/>
    <property type="match status" value="1"/>
</dbReference>
<dbReference type="Gene3D" id="3.40.50.300">
    <property type="entry name" value="P-loop containing nucleotide triphosphate hydrolases"/>
    <property type="match status" value="1"/>
</dbReference>
<protein>
    <submittedName>
        <fullName evidence="2">Plasmid partitioning protein ParA</fullName>
    </submittedName>
</protein>
<keyword evidence="2" id="KW-0614">Plasmid</keyword>
<evidence type="ECO:0000259" key="1">
    <source>
        <dbReference type="Pfam" id="PF01656"/>
    </source>
</evidence>
<dbReference type="InterPro" id="IPR002586">
    <property type="entry name" value="CobQ/CobB/MinD/ParA_Nub-bd_dom"/>
</dbReference>
<comment type="caution">
    <text evidence="2">The sequence shown here is derived from an EMBL/GenBank/DDBJ whole genome shotgun (WGS) entry which is preliminary data.</text>
</comment>
<accession>A0A8E0WKY3</accession>
<feature type="domain" description="CobQ/CobB/MinD/ParA nucleotide binding" evidence="1">
    <location>
        <begin position="5"/>
        <end position="177"/>
    </location>
</feature>
<geneLocation type="plasmid" evidence="2">
    <name>pREISMN_1</name>
</geneLocation>
<dbReference type="InterPro" id="IPR050678">
    <property type="entry name" value="DNA_Partitioning_ATPase"/>
</dbReference>
<evidence type="ECO:0000313" key="3">
    <source>
        <dbReference type="Proteomes" id="UP000027161"/>
    </source>
</evidence>
<sequence>MSIIVAFISQKGGVGKSTLSRALARELSYNKFSVKIADLDVQQGTCIEWNRIRLHNDIKPYIPVEFFKTAKQALEESKNYDVLIIDGPARTSVATLEIAKMANLVIQPSGASVDDLLPAIKEFHGLIKNTIPKSRLAIALNRIGTPAEAAEAIHYIQDAGYNVFHNYLHDKPSYRKAQNLGFSITETKYKALNEKADSIIQDIIDRITDG</sequence>
<reference evidence="2 3" key="1">
    <citation type="submission" date="2014-02" db="EMBL/GenBank/DDBJ databases">
        <title>Draft genome sequence of Rickettsia buchneri sp. nov. ISO7T.</title>
        <authorList>
            <person name="Felsheim R.F."/>
            <person name="Kurtti T.J."/>
            <person name="Munderloh U.G."/>
        </authorList>
    </citation>
    <scope>NUCLEOTIDE SEQUENCE [LARGE SCALE GENOMIC DNA]</scope>
    <source>
        <strain evidence="3">ISO7</strain>
        <plasmid evidence="2">pREISMN_1</plasmid>
    </source>
</reference>
<gene>
    <name evidence="2" type="primary">parA_1</name>
    <name evidence="2" type="ORF">REISMN_08095</name>
</gene>
<keyword evidence="3" id="KW-1185">Reference proteome</keyword>
<dbReference type="RefSeq" id="WP_008581345.1">
    <property type="nucleotide sequence ID" value="NZ_JFKF01000199.1"/>
</dbReference>
<dbReference type="Proteomes" id="UP000027161">
    <property type="component" value="Unassembled WGS sequence"/>
</dbReference>
<dbReference type="PANTHER" id="PTHR13696:SF99">
    <property type="entry name" value="COBYRINIC ACID AC-DIAMIDE SYNTHASE"/>
    <property type="match status" value="1"/>
</dbReference>
<dbReference type="PANTHER" id="PTHR13696">
    <property type="entry name" value="P-LOOP CONTAINING NUCLEOSIDE TRIPHOSPHATE HYDROLASE"/>
    <property type="match status" value="1"/>
</dbReference>
<organism evidence="2 3">
    <name type="scientific">Rickettsia tamurae subsp. buchneri</name>
    <dbReference type="NCBI Taxonomy" id="1462938"/>
    <lineage>
        <taxon>Bacteria</taxon>
        <taxon>Pseudomonadati</taxon>
        <taxon>Pseudomonadota</taxon>
        <taxon>Alphaproteobacteria</taxon>
        <taxon>Rickettsiales</taxon>
        <taxon>Rickettsiaceae</taxon>
        <taxon>Rickettsieae</taxon>
        <taxon>Rickettsia</taxon>
        <taxon>spotted fever group</taxon>
    </lineage>
</organism>
<dbReference type="EMBL" id="JFKF01000199">
    <property type="protein sequence ID" value="KDO02217.1"/>
    <property type="molecule type" value="Genomic_DNA"/>
</dbReference>
<dbReference type="AlphaFoldDB" id="A0A8E0WKY3"/>
<dbReference type="InterPro" id="IPR027417">
    <property type="entry name" value="P-loop_NTPase"/>
</dbReference>
<name>A0A8E0WKY3_9RICK</name>